<proteinExistence type="predicted"/>
<evidence type="ECO:0000313" key="3">
    <source>
        <dbReference type="Proteomes" id="UP000236509"/>
    </source>
</evidence>
<dbReference type="InterPro" id="IPR005915">
    <property type="entry name" value="Tandem_5TM"/>
</dbReference>
<keyword evidence="1" id="KW-0472">Membrane</keyword>
<feature type="transmembrane region" description="Helical" evidence="1">
    <location>
        <begin position="99"/>
        <end position="118"/>
    </location>
</feature>
<feature type="transmembrane region" description="Helical" evidence="1">
    <location>
        <begin position="175"/>
        <end position="196"/>
    </location>
</feature>
<protein>
    <recommendedName>
        <fullName evidence="4">Tandem five-TM protein</fullName>
    </recommendedName>
</protein>
<evidence type="ECO:0000313" key="2">
    <source>
        <dbReference type="EMBL" id="CRI23076.1"/>
    </source>
</evidence>
<dbReference type="Proteomes" id="UP000236509">
    <property type="component" value="Unassembled WGS sequence"/>
</dbReference>
<name>A0A7U7PXG3_9STAP</name>
<dbReference type="EMBL" id="CVOU01000017">
    <property type="protein sequence ID" value="CRI23076.1"/>
    <property type="molecule type" value="Genomic_DNA"/>
</dbReference>
<organism evidence="2 3">
    <name type="scientific">Staphylococcus argenteus</name>
    <dbReference type="NCBI Taxonomy" id="985002"/>
    <lineage>
        <taxon>Bacteria</taxon>
        <taxon>Bacillati</taxon>
        <taxon>Bacillota</taxon>
        <taxon>Bacilli</taxon>
        <taxon>Bacillales</taxon>
        <taxon>Staphylococcaceae</taxon>
        <taxon>Staphylococcus</taxon>
    </lineage>
</organism>
<gene>
    <name evidence="2" type="ORF">BN1326_50085</name>
</gene>
<reference evidence="2 3" key="1">
    <citation type="submission" date="2015-04" db="EMBL/GenBank/DDBJ databases">
        <authorList>
            <person name="Cao L."/>
            <person name="Gao C.H."/>
        </authorList>
    </citation>
    <scope>NUCLEOTIDE SEQUENCE [LARGE SCALE GENOMIC DNA]</scope>
    <source>
        <strain evidence="2 3">SH3</strain>
    </source>
</reference>
<accession>A0A7U7PXG3</accession>
<evidence type="ECO:0008006" key="4">
    <source>
        <dbReference type="Google" id="ProtNLM"/>
    </source>
</evidence>
<sequence length="208" mass="24692">MLCDIRVINKNPRYKVVQYNDEYLLIDLVSTWLVYFFPFINWFIPKIYAKLSEKELENLNVDKQNKNNIFWPVTGSSFLFVVILRKYVHMFEVQLENKILIGLCFIGFIGIAVFYIYLNKKLKLKIYDDNLDNENKVILMPTFKDGSFILFTYLLLGGCSILFLIWLMTIKPQNLLVFIMWIIITIFFFLISMGSISNKKVYAKLKKQ</sequence>
<dbReference type="RefSeq" id="WP_031787445.1">
    <property type="nucleotide sequence ID" value="NZ_AP018562.1"/>
</dbReference>
<dbReference type="AlphaFoldDB" id="A0A7U7PXG3"/>
<dbReference type="Pfam" id="PF04276">
    <property type="entry name" value="DUF443"/>
    <property type="match status" value="1"/>
</dbReference>
<feature type="transmembrane region" description="Helical" evidence="1">
    <location>
        <begin position="69"/>
        <end position="87"/>
    </location>
</feature>
<keyword evidence="1" id="KW-1133">Transmembrane helix</keyword>
<dbReference type="NCBIfam" id="TIGR01218">
    <property type="entry name" value="Gpos_tandem_5TM"/>
    <property type="match status" value="1"/>
</dbReference>
<keyword evidence="1" id="KW-0812">Transmembrane</keyword>
<evidence type="ECO:0000256" key="1">
    <source>
        <dbReference type="SAM" id="Phobius"/>
    </source>
</evidence>
<comment type="caution">
    <text evidence="2">The sequence shown here is derived from an EMBL/GenBank/DDBJ whole genome shotgun (WGS) entry which is preliminary data.</text>
</comment>
<feature type="transmembrane region" description="Helical" evidence="1">
    <location>
        <begin position="23"/>
        <end position="44"/>
    </location>
</feature>
<feature type="transmembrane region" description="Helical" evidence="1">
    <location>
        <begin position="148"/>
        <end position="169"/>
    </location>
</feature>
<keyword evidence="3" id="KW-1185">Reference proteome</keyword>